<dbReference type="Proteomes" id="UP000436088">
    <property type="component" value="Unassembled WGS sequence"/>
</dbReference>
<dbReference type="InterPro" id="IPR015915">
    <property type="entry name" value="Kelch-typ_b-propeller"/>
</dbReference>
<evidence type="ECO:0000313" key="1">
    <source>
        <dbReference type="EMBL" id="KAE8683117.1"/>
    </source>
</evidence>
<organism evidence="1 2">
    <name type="scientific">Hibiscus syriacus</name>
    <name type="common">Rose of Sharon</name>
    <dbReference type="NCBI Taxonomy" id="106335"/>
    <lineage>
        <taxon>Eukaryota</taxon>
        <taxon>Viridiplantae</taxon>
        <taxon>Streptophyta</taxon>
        <taxon>Embryophyta</taxon>
        <taxon>Tracheophyta</taxon>
        <taxon>Spermatophyta</taxon>
        <taxon>Magnoliopsida</taxon>
        <taxon>eudicotyledons</taxon>
        <taxon>Gunneridae</taxon>
        <taxon>Pentapetalae</taxon>
        <taxon>rosids</taxon>
        <taxon>malvids</taxon>
        <taxon>Malvales</taxon>
        <taxon>Malvaceae</taxon>
        <taxon>Malvoideae</taxon>
        <taxon>Hibiscus</taxon>
    </lineage>
</organism>
<reference evidence="1" key="1">
    <citation type="submission" date="2019-09" db="EMBL/GenBank/DDBJ databases">
        <title>Draft genome information of white flower Hibiscus syriacus.</title>
        <authorList>
            <person name="Kim Y.-M."/>
        </authorList>
    </citation>
    <scope>NUCLEOTIDE SEQUENCE [LARGE SCALE GENOMIC DNA]</scope>
    <source>
        <strain evidence="1">YM2019G1</strain>
    </source>
</reference>
<dbReference type="AlphaFoldDB" id="A0A6A2YUT0"/>
<sequence>MGSLIDLNTTEDNENPSSSSLSSFSAFVLSASSFASSFFVCWVIDVKLHVVLSICHGDLVVEFHRLCLRLRNLWGGLMMNLTLEPMEIEGLDLHFASRTQRRKGREMRGEANREAADIGNDKISIDLHGPRSLVDRTHCRYLLGFIFRFKLSSLSIPTDWSPHSSDLPATFPVKLKEPVNSSSNPKPKVLSIFRYAPATQLWRGRLHVMVGSQENKHTTGLEHWSLAVKDGKALETEWRSEVPIPRGGPHSEVFMLDGDMKWKTLPPMPKPDSHIEFAWALVNNSIVIAGGTTEKHPITKKMILVGEVFQFNFDTLEWSVIGNFLTELKPPSLDSDKAGCILHLGNETKVPMIQHLGKLSEKCGEPD</sequence>
<protein>
    <submittedName>
        <fullName evidence="1">Kelch repeat-containing protein</fullName>
    </submittedName>
</protein>
<proteinExistence type="predicted"/>
<dbReference type="InterPro" id="IPR053256">
    <property type="entry name" value="Kelch_repeat-containing"/>
</dbReference>
<dbReference type="EMBL" id="VEPZ02001271">
    <property type="protein sequence ID" value="KAE8683117.1"/>
    <property type="molecule type" value="Genomic_DNA"/>
</dbReference>
<name>A0A6A2YUT0_HIBSY</name>
<dbReference type="PANTHER" id="PTHR46773:SF5">
    <property type="entry name" value="OS04G0487100 PROTEIN"/>
    <property type="match status" value="1"/>
</dbReference>
<dbReference type="Gene3D" id="2.120.10.80">
    <property type="entry name" value="Kelch-type beta propeller"/>
    <property type="match status" value="1"/>
</dbReference>
<accession>A0A6A2YUT0</accession>
<comment type="caution">
    <text evidence="1">The sequence shown here is derived from an EMBL/GenBank/DDBJ whole genome shotgun (WGS) entry which is preliminary data.</text>
</comment>
<evidence type="ECO:0000313" key="2">
    <source>
        <dbReference type="Proteomes" id="UP000436088"/>
    </source>
</evidence>
<gene>
    <name evidence="1" type="ORF">F3Y22_tig00111213pilonHSYRG00050</name>
</gene>
<dbReference type="SUPFAM" id="SSF117281">
    <property type="entry name" value="Kelch motif"/>
    <property type="match status" value="1"/>
</dbReference>
<keyword evidence="2" id="KW-1185">Reference proteome</keyword>
<dbReference type="PANTHER" id="PTHR46773">
    <property type="match status" value="1"/>
</dbReference>